<proteinExistence type="predicted"/>
<sequence length="67" mass="7773">MIKPTVYFQREAWGDVCTQHKGELHHFCNLVSLIGFLQTVHGHEFSLVEVDESNFHELQQQGAFDEN</sequence>
<evidence type="ECO:0000313" key="2">
    <source>
        <dbReference type="Proteomes" id="UP000029868"/>
    </source>
</evidence>
<gene>
    <name evidence="1" type="ORF">GAB14E_4685</name>
</gene>
<evidence type="ECO:0000313" key="1">
    <source>
        <dbReference type="EMBL" id="KGJ86858.1"/>
    </source>
</evidence>
<dbReference type="EMBL" id="JQEC01000074">
    <property type="protein sequence ID" value="KGJ86858.1"/>
    <property type="molecule type" value="Genomic_DNA"/>
</dbReference>
<dbReference type="OrthoDB" id="9882069at2"/>
<protein>
    <submittedName>
        <fullName evidence="1">Uncharacterized protein</fullName>
    </submittedName>
</protein>
<comment type="caution">
    <text evidence="1">The sequence shown here is derived from an EMBL/GenBank/DDBJ whole genome shotgun (WGS) entry which is preliminary data.</text>
</comment>
<reference evidence="1 2" key="1">
    <citation type="submission" date="2014-08" db="EMBL/GenBank/DDBJ databases">
        <title>Genomic and Phenotypic Diversity of Colwellia psychrerythraea strains from Disparate Marine Basins.</title>
        <authorList>
            <person name="Techtmann S.M."/>
            <person name="Stelling S.C."/>
            <person name="Utturkar S.M."/>
            <person name="Alshibli N."/>
            <person name="Harris A."/>
            <person name="Brown S.D."/>
            <person name="Hazen T.C."/>
        </authorList>
    </citation>
    <scope>NUCLEOTIDE SEQUENCE [LARGE SCALE GENOMIC DNA]</scope>
    <source>
        <strain evidence="1 2">GAB14E</strain>
    </source>
</reference>
<name>A0A099KB75_COLPS</name>
<accession>A0A099KB75</accession>
<dbReference type="RefSeq" id="WP_033084579.1">
    <property type="nucleotide sequence ID" value="NZ_JQEC01000074.1"/>
</dbReference>
<dbReference type="Proteomes" id="UP000029868">
    <property type="component" value="Unassembled WGS sequence"/>
</dbReference>
<dbReference type="AlphaFoldDB" id="A0A099KB75"/>
<dbReference type="PATRIC" id="fig|28229.3.peg.4673"/>
<organism evidence="1 2">
    <name type="scientific">Colwellia psychrerythraea</name>
    <name type="common">Vibrio psychroerythus</name>
    <dbReference type="NCBI Taxonomy" id="28229"/>
    <lineage>
        <taxon>Bacteria</taxon>
        <taxon>Pseudomonadati</taxon>
        <taxon>Pseudomonadota</taxon>
        <taxon>Gammaproteobacteria</taxon>
        <taxon>Alteromonadales</taxon>
        <taxon>Colwelliaceae</taxon>
        <taxon>Colwellia</taxon>
    </lineage>
</organism>